<keyword evidence="2" id="KW-1185">Reference proteome</keyword>
<dbReference type="EMBL" id="RCOS01000056">
    <property type="protein sequence ID" value="RSN76659.1"/>
    <property type="molecule type" value="Genomic_DNA"/>
</dbReference>
<reference evidence="1 2" key="1">
    <citation type="submission" date="2018-10" db="EMBL/GenBank/DDBJ databases">
        <title>Co-occurring genomic capacity for anaerobic methane metabolism and dissimilatory sulfite reduction discovered in the Korarchaeota.</title>
        <authorList>
            <person name="Mckay L.J."/>
            <person name="Dlakic M."/>
            <person name="Fields M.W."/>
            <person name="Delmont T.O."/>
            <person name="Eren A.M."/>
            <person name="Jay Z.J."/>
            <person name="Klingelsmith K.B."/>
            <person name="Rusch D.B."/>
            <person name="Inskeep W.P."/>
        </authorList>
    </citation>
    <scope>NUCLEOTIDE SEQUENCE [LARGE SCALE GENOMIC DNA]</scope>
    <source>
        <strain evidence="1 2">MDKW</strain>
    </source>
</reference>
<proteinExistence type="predicted"/>
<name>A0A429GSD5_9CREN</name>
<dbReference type="AlphaFoldDB" id="A0A429GSD5"/>
<evidence type="ECO:0000313" key="2">
    <source>
        <dbReference type="Proteomes" id="UP000277582"/>
    </source>
</evidence>
<comment type="caution">
    <text evidence="1">The sequence shown here is derived from an EMBL/GenBank/DDBJ whole genome shotgun (WGS) entry which is preliminary data.</text>
</comment>
<sequence length="201" mass="23530">MAKSTSSELPDEKFFETIMRRVRNIPFSYVIKMTTGHEVYPVKDEDAKVIDEIFEKAKAVVKKARDEDFSSLRPNEISNKLEDMLRTELKGVIPESKVAGYPNILIERRGKFYYIEVKLAGINEMNSSFRTFYYEPVELAKVTKDACHIIVGFIHRMRSIIGFKIIDASRIRVNLKSEFNTNNKELYKRENILKEYFEQNP</sequence>
<dbReference type="RefSeq" id="WP_125670716.1">
    <property type="nucleotide sequence ID" value="NZ_RCOS01000056.1"/>
</dbReference>
<gene>
    <name evidence="1" type="ORF">D6D85_03790</name>
</gene>
<protein>
    <submittedName>
        <fullName evidence="1">Uncharacterized protein</fullName>
    </submittedName>
</protein>
<dbReference type="Proteomes" id="UP000277582">
    <property type="component" value="Unassembled WGS sequence"/>
</dbReference>
<organism evidence="1 2">
    <name type="scientific">Candidatus Methanodesulfokora washburnensis</name>
    <dbReference type="NCBI Taxonomy" id="2478471"/>
    <lineage>
        <taxon>Archaea</taxon>
        <taxon>Thermoproteota</taxon>
        <taxon>Candidatus Korarchaeia</taxon>
        <taxon>Candidatus Korarchaeia incertae sedis</taxon>
        <taxon>Candidatus Methanodesulfokora</taxon>
    </lineage>
</organism>
<evidence type="ECO:0000313" key="1">
    <source>
        <dbReference type="EMBL" id="RSN76659.1"/>
    </source>
</evidence>
<accession>A0A429GSD5</accession>